<dbReference type="Proteomes" id="UP000484255">
    <property type="component" value="Unassembled WGS sequence"/>
</dbReference>
<accession>A0A7C9PJH7</accession>
<proteinExistence type="predicted"/>
<dbReference type="RefSeq" id="WP_163459571.1">
    <property type="nucleotide sequence ID" value="NZ_JAAGOH010000038.1"/>
</dbReference>
<keyword evidence="3" id="KW-1185">Reference proteome</keyword>
<dbReference type="EMBL" id="JAAGOH010000038">
    <property type="protein sequence ID" value="NDY93536.1"/>
    <property type="molecule type" value="Genomic_DNA"/>
</dbReference>
<organism evidence="2 3">
    <name type="scientific">Ideonella livida</name>
    <dbReference type="NCBI Taxonomy" id="2707176"/>
    <lineage>
        <taxon>Bacteria</taxon>
        <taxon>Pseudomonadati</taxon>
        <taxon>Pseudomonadota</taxon>
        <taxon>Betaproteobacteria</taxon>
        <taxon>Burkholderiales</taxon>
        <taxon>Sphaerotilaceae</taxon>
        <taxon>Ideonella</taxon>
    </lineage>
</organism>
<comment type="caution">
    <text evidence="2">The sequence shown here is derived from an EMBL/GenBank/DDBJ whole genome shotgun (WGS) entry which is preliminary data.</text>
</comment>
<evidence type="ECO:0000313" key="2">
    <source>
        <dbReference type="EMBL" id="NDY93536.1"/>
    </source>
</evidence>
<dbReference type="AlphaFoldDB" id="A0A7C9PJH7"/>
<sequence length="461" mass="47462">MRKVGVWAGVATLGVAVAGWLGAGVLLGQRVQAAVEALAPAQGPGPLRLLRHERGLWRSQGQLELTLAPGCVASPAPAWVMRVDYTVSHLPLPHRLASLDWKALQQERTVAAFRAVFGEVDGLAGQGRLGLGGALQAWVPVPAWTLNRAGLTLEAAPSELQVRLDGPALGLAWTLPQLLTGGRGPAWAAGGLALDVDLTDRHRGLGQLQLTADRLETGLAQLQGLSLLTRSTAQGDRLDLSITPAVRQLQLAGVELSGLEMQWALQGLDAASVHTLVPLLGQGCGAPALSPQEGRAAAAALTRLLARGLSLGVPHLGGQSAQGALAGRLMVTLAEAPGGQPALATQLRAEGRLQVGAGLMPSGQREAALQQGWAVPQGEDLTLAFEYAEGVLRLNGQVQEVSRVPALLRAVDEALREGLAQWGGRSAGAPAAAAALPEPLPEPLPLPRPASGGGADTANPP</sequence>
<feature type="region of interest" description="Disordered" evidence="1">
    <location>
        <begin position="426"/>
        <end position="461"/>
    </location>
</feature>
<protein>
    <submittedName>
        <fullName evidence="2">YdgA family protein</fullName>
    </submittedName>
</protein>
<feature type="compositionally biased region" description="Pro residues" evidence="1">
    <location>
        <begin position="438"/>
        <end position="448"/>
    </location>
</feature>
<reference evidence="2 3" key="1">
    <citation type="submission" date="2020-02" db="EMBL/GenBank/DDBJ databases">
        <title>Ideonella bacterium strain TBM-1.</title>
        <authorList>
            <person name="Chen W.-M."/>
        </authorList>
    </citation>
    <scope>NUCLEOTIDE SEQUENCE [LARGE SCALE GENOMIC DNA]</scope>
    <source>
        <strain evidence="2 3">TBM-1</strain>
    </source>
</reference>
<evidence type="ECO:0000313" key="3">
    <source>
        <dbReference type="Proteomes" id="UP000484255"/>
    </source>
</evidence>
<gene>
    <name evidence="2" type="ORF">G3A44_20300</name>
</gene>
<evidence type="ECO:0000256" key="1">
    <source>
        <dbReference type="SAM" id="MobiDB-lite"/>
    </source>
</evidence>
<feature type="compositionally biased region" description="Low complexity" evidence="1">
    <location>
        <begin position="426"/>
        <end position="437"/>
    </location>
</feature>
<dbReference type="InterPro" id="IPR010352">
    <property type="entry name" value="DUF945"/>
</dbReference>
<name>A0A7C9PJH7_9BURK</name>
<dbReference type="Pfam" id="PF06097">
    <property type="entry name" value="DUF945"/>
    <property type="match status" value="1"/>
</dbReference>